<dbReference type="InterPro" id="IPR011051">
    <property type="entry name" value="RmlC_Cupin_sf"/>
</dbReference>
<dbReference type="Proteomes" id="UP001189757">
    <property type="component" value="Unassembled WGS sequence"/>
</dbReference>
<dbReference type="RefSeq" id="WP_199027845.1">
    <property type="nucleotide sequence ID" value="NZ_CATZLL010000013.1"/>
</dbReference>
<dbReference type="SUPFAM" id="SSF51182">
    <property type="entry name" value="RmlC-like cupins"/>
    <property type="match status" value="1"/>
</dbReference>
<comment type="caution">
    <text evidence="2">The sequence shown here is derived from an EMBL/GenBank/DDBJ whole genome shotgun (WGS) entry which is preliminary data.</text>
</comment>
<dbReference type="Gene3D" id="2.60.120.10">
    <property type="entry name" value="Jelly Rolls"/>
    <property type="match status" value="1"/>
</dbReference>
<dbReference type="Pfam" id="PF07883">
    <property type="entry name" value="Cupin_2"/>
    <property type="match status" value="1"/>
</dbReference>
<protein>
    <recommendedName>
        <fullName evidence="1">Cupin type-2 domain-containing protein</fullName>
    </recommendedName>
</protein>
<keyword evidence="3" id="KW-1185">Reference proteome</keyword>
<name>A0ABN9JNJ4_9RALS</name>
<dbReference type="PANTHER" id="PTHR43346:SF1">
    <property type="entry name" value="QUERCETIN 2,3-DIOXYGENASE-RELATED"/>
    <property type="match status" value="1"/>
</dbReference>
<dbReference type="CDD" id="cd02225">
    <property type="entry name" value="cupin_PA3510-like"/>
    <property type="match status" value="1"/>
</dbReference>
<evidence type="ECO:0000259" key="1">
    <source>
        <dbReference type="Pfam" id="PF07883"/>
    </source>
</evidence>
<dbReference type="InterPro" id="IPR013096">
    <property type="entry name" value="Cupin_2"/>
</dbReference>
<dbReference type="EMBL" id="CATZLL010000013">
    <property type="protein sequence ID" value="CAJ0818989.1"/>
    <property type="molecule type" value="Genomic_DNA"/>
</dbReference>
<dbReference type="PANTHER" id="PTHR43346">
    <property type="entry name" value="LIGAND BINDING DOMAIN PROTEIN, PUTATIVE (AFU_ORTHOLOGUE AFUA_6G14370)-RELATED"/>
    <property type="match status" value="1"/>
</dbReference>
<evidence type="ECO:0000313" key="3">
    <source>
        <dbReference type="Proteomes" id="UP001189757"/>
    </source>
</evidence>
<reference evidence="2 3" key="1">
    <citation type="submission" date="2023-07" db="EMBL/GenBank/DDBJ databases">
        <authorList>
            <person name="Peeters C."/>
        </authorList>
    </citation>
    <scope>NUCLEOTIDE SEQUENCE [LARGE SCALE GENOMIC DNA]</scope>
    <source>
        <strain evidence="2 3">LMG 18101</strain>
    </source>
</reference>
<dbReference type="InterPro" id="IPR014710">
    <property type="entry name" value="RmlC-like_jellyroll"/>
</dbReference>
<evidence type="ECO:0000313" key="2">
    <source>
        <dbReference type="EMBL" id="CAJ0818989.1"/>
    </source>
</evidence>
<proteinExistence type="predicted"/>
<gene>
    <name evidence="2" type="ORF">LMG18101_03797</name>
</gene>
<accession>A0ABN9JNJ4</accession>
<organism evidence="2 3">
    <name type="scientific">Ralstonia flaminis</name>
    <dbReference type="NCBI Taxonomy" id="3058597"/>
    <lineage>
        <taxon>Bacteria</taxon>
        <taxon>Pseudomonadati</taxon>
        <taxon>Pseudomonadota</taxon>
        <taxon>Betaproteobacteria</taxon>
        <taxon>Burkholderiales</taxon>
        <taxon>Burkholderiaceae</taxon>
        <taxon>Ralstonia</taxon>
    </lineage>
</organism>
<dbReference type="InterPro" id="IPR052538">
    <property type="entry name" value="Flavonoid_dioxygenase-like"/>
</dbReference>
<feature type="domain" description="Cupin type-2" evidence="1">
    <location>
        <begin position="84"/>
        <end position="153"/>
    </location>
</feature>
<sequence length="178" mass="20354">MSDLSEQQQVQRTWDRPEGASFEDWMNSRVARFATRRYDWDALKFQADYDPKYRRAQMRYLGTGGTGVAADTNTVPSEHFTFSTMVIPAGHEGPPHLHIDVEEVFFVIRGKLKLVLEKDGERFETILTDRDLVSVPPGVYREEINIGDEDALMCVMLGAKKPITPTYPPEHPLAKIKR</sequence>